<dbReference type="PANTHER" id="PTHR30483">
    <property type="entry name" value="LEUCINE-SPECIFIC-BINDING PROTEIN"/>
    <property type="match status" value="1"/>
</dbReference>
<proteinExistence type="inferred from homology"/>
<comment type="similarity">
    <text evidence="1">Belongs to the leucine-binding protein family.</text>
</comment>
<gene>
    <name evidence="5" type="ORF">SAMN05444580_101653</name>
</gene>
<dbReference type="SUPFAM" id="SSF53822">
    <property type="entry name" value="Periplasmic binding protein-like I"/>
    <property type="match status" value="1"/>
</dbReference>
<dbReference type="STRING" id="168276.SAMN05444580_101653"/>
<reference evidence="5 6" key="1">
    <citation type="submission" date="2016-10" db="EMBL/GenBank/DDBJ databases">
        <authorList>
            <person name="de Groot N.N."/>
        </authorList>
    </citation>
    <scope>NUCLEOTIDE SEQUENCE [LARGE SCALE GENOMIC DNA]</scope>
    <source>
        <strain evidence="5 6">JCM 11308</strain>
    </source>
</reference>
<organism evidence="5 6">
    <name type="scientific">Rhodococcus tukisamuensis</name>
    <dbReference type="NCBI Taxonomy" id="168276"/>
    <lineage>
        <taxon>Bacteria</taxon>
        <taxon>Bacillati</taxon>
        <taxon>Actinomycetota</taxon>
        <taxon>Actinomycetes</taxon>
        <taxon>Mycobacteriales</taxon>
        <taxon>Nocardiaceae</taxon>
        <taxon>Rhodococcus</taxon>
    </lineage>
</organism>
<evidence type="ECO:0000256" key="2">
    <source>
        <dbReference type="ARBA" id="ARBA00022729"/>
    </source>
</evidence>
<feature type="domain" description="Leucine-binding protein" evidence="4">
    <location>
        <begin position="41"/>
        <end position="356"/>
    </location>
</feature>
<dbReference type="Gene3D" id="3.40.50.2300">
    <property type="match status" value="2"/>
</dbReference>
<accession>A0A1G6NSS4</accession>
<dbReference type="PROSITE" id="PS51257">
    <property type="entry name" value="PROKAR_LIPOPROTEIN"/>
    <property type="match status" value="1"/>
</dbReference>
<dbReference type="Proteomes" id="UP000199417">
    <property type="component" value="Unassembled WGS sequence"/>
</dbReference>
<dbReference type="RefSeq" id="WP_072843090.1">
    <property type="nucleotide sequence ID" value="NZ_FNAB01000001.1"/>
</dbReference>
<evidence type="ECO:0000313" key="6">
    <source>
        <dbReference type="Proteomes" id="UP000199417"/>
    </source>
</evidence>
<evidence type="ECO:0000259" key="4">
    <source>
        <dbReference type="Pfam" id="PF13458"/>
    </source>
</evidence>
<evidence type="ECO:0000256" key="1">
    <source>
        <dbReference type="ARBA" id="ARBA00010062"/>
    </source>
</evidence>
<dbReference type="PANTHER" id="PTHR30483:SF6">
    <property type="entry name" value="PERIPLASMIC BINDING PROTEIN OF ABC TRANSPORTER FOR NATURAL AMINO ACIDS"/>
    <property type="match status" value="1"/>
</dbReference>
<dbReference type="InterPro" id="IPR028081">
    <property type="entry name" value="Leu-bd"/>
</dbReference>
<name>A0A1G6NSS4_9NOCA</name>
<evidence type="ECO:0000313" key="5">
    <source>
        <dbReference type="EMBL" id="SDC70972.1"/>
    </source>
</evidence>
<dbReference type="EMBL" id="FNAB01000001">
    <property type="protein sequence ID" value="SDC70972.1"/>
    <property type="molecule type" value="Genomic_DNA"/>
</dbReference>
<sequence length="404" mass="41051">MKKLTVSTLALIGVGALTLAGCSSGADAGSNGEFNVYVAAAISGPDQLAKNAKTSALAVEASAKIANESGGVNGRQIKVTVLDDGGDPTIAVSKLREIASGKTKPDLYVNTGSSTVGTATVPILTQNKILSFTMSPTASGADPKVAPYNFDISPSAEVYAKGIAAFIAGKQYQDVGIIHGNSTYGENFGNAMVAALGSAGVKVTESKEYDTAALDMTAQLQSLKNAGTKALVVDAYGAPLGYLIQSLERLGWDVPLIGNNSVAGTSSIATPPPGGFLGVPQTKDMVMQMFHSTAYDPADELVNTAVDTMAGMGTIASTLIVAASYDAVPMVAAAAESAGSTDLDKLVDAIEDIEVQKQAKTAMIPVPNYSAESHSSNPDASTFTYIAPTPLLNGQFANPAAGGA</sequence>
<feature type="chain" id="PRO_5011528709" evidence="3">
    <location>
        <begin position="29"/>
        <end position="404"/>
    </location>
</feature>
<evidence type="ECO:0000256" key="3">
    <source>
        <dbReference type="SAM" id="SignalP"/>
    </source>
</evidence>
<keyword evidence="2 3" id="KW-0732">Signal</keyword>
<dbReference type="InterPro" id="IPR051010">
    <property type="entry name" value="BCAA_transport"/>
</dbReference>
<dbReference type="InterPro" id="IPR028082">
    <property type="entry name" value="Peripla_BP_I"/>
</dbReference>
<dbReference type="AlphaFoldDB" id="A0A1G6NSS4"/>
<keyword evidence="6" id="KW-1185">Reference proteome</keyword>
<feature type="signal peptide" evidence="3">
    <location>
        <begin position="1"/>
        <end position="28"/>
    </location>
</feature>
<dbReference type="Pfam" id="PF13458">
    <property type="entry name" value="Peripla_BP_6"/>
    <property type="match status" value="1"/>
</dbReference>
<protein>
    <submittedName>
        <fullName evidence="5">Branched-chain amino acid transport system substrate-binding protein</fullName>
    </submittedName>
</protein>